<dbReference type="Proteomes" id="UP000239210">
    <property type="component" value="Unassembled WGS sequence"/>
</dbReference>
<organism evidence="1 2">
    <name type="scientific">Geodermatophilus tzadiensis</name>
    <dbReference type="NCBI Taxonomy" id="1137988"/>
    <lineage>
        <taxon>Bacteria</taxon>
        <taxon>Bacillati</taxon>
        <taxon>Actinomycetota</taxon>
        <taxon>Actinomycetes</taxon>
        <taxon>Geodermatophilales</taxon>
        <taxon>Geodermatophilaceae</taxon>
        <taxon>Geodermatophilus</taxon>
    </lineage>
</organism>
<sequence length="64" mass="6306">MGDAAARALATSMAVGGIAHVASPDRSRRLAPPWVPARSAVVVLSGAADVAVGVLGVSGRRRSG</sequence>
<name>A0A2T0TVC6_9ACTN</name>
<accession>A0A2T0TVC6</accession>
<keyword evidence="2" id="KW-1185">Reference proteome</keyword>
<reference evidence="1 2" key="1">
    <citation type="submission" date="2018-03" db="EMBL/GenBank/DDBJ databases">
        <title>Genomic Encyclopedia of Archaeal and Bacterial Type Strains, Phase II (KMG-II): from individual species to whole genera.</title>
        <authorList>
            <person name="Goeker M."/>
        </authorList>
    </citation>
    <scope>NUCLEOTIDE SEQUENCE [LARGE SCALE GENOMIC DNA]</scope>
    <source>
        <strain evidence="1 2">DSM 45416</strain>
    </source>
</reference>
<dbReference type="RefSeq" id="WP_106276605.1">
    <property type="nucleotide sequence ID" value="NZ_PVTG01000005.1"/>
</dbReference>
<dbReference type="AlphaFoldDB" id="A0A2T0TVC6"/>
<comment type="caution">
    <text evidence="1">The sequence shown here is derived from an EMBL/GenBank/DDBJ whole genome shotgun (WGS) entry which is preliminary data.</text>
</comment>
<gene>
    <name evidence="1" type="ORF">LY71_10578</name>
</gene>
<evidence type="ECO:0000313" key="2">
    <source>
        <dbReference type="Proteomes" id="UP000239210"/>
    </source>
</evidence>
<proteinExistence type="predicted"/>
<evidence type="ECO:0000313" key="1">
    <source>
        <dbReference type="EMBL" id="PRY49634.1"/>
    </source>
</evidence>
<dbReference type="EMBL" id="PVTG01000005">
    <property type="protein sequence ID" value="PRY49634.1"/>
    <property type="molecule type" value="Genomic_DNA"/>
</dbReference>
<protein>
    <submittedName>
        <fullName evidence="1">Uncharacterized protein</fullName>
    </submittedName>
</protein>